<accession>A0A1F6C4Z7</accession>
<evidence type="ECO:0000313" key="2">
    <source>
        <dbReference type="Proteomes" id="UP000178606"/>
    </source>
</evidence>
<reference evidence="1 2" key="1">
    <citation type="journal article" date="2016" name="Nat. Commun.">
        <title>Thousands of microbial genomes shed light on interconnected biogeochemical processes in an aquifer system.</title>
        <authorList>
            <person name="Anantharaman K."/>
            <person name="Brown C.T."/>
            <person name="Hug L.A."/>
            <person name="Sharon I."/>
            <person name="Castelle C.J."/>
            <person name="Probst A.J."/>
            <person name="Thomas B.C."/>
            <person name="Singh A."/>
            <person name="Wilkins M.J."/>
            <person name="Karaoz U."/>
            <person name="Brodie E.L."/>
            <person name="Williams K.H."/>
            <person name="Hubbard S.S."/>
            <person name="Banfield J.F."/>
        </authorList>
    </citation>
    <scope>NUCLEOTIDE SEQUENCE [LARGE SCALE GENOMIC DNA]</scope>
    <source>
        <strain evidence="2">RIFCSPLOWO2_12_FULL_64_10</strain>
    </source>
</reference>
<organism evidence="1 2">
    <name type="scientific">Handelsmanbacteria sp. (strain RIFCSPLOWO2_12_FULL_64_10)</name>
    <dbReference type="NCBI Taxonomy" id="1817868"/>
    <lineage>
        <taxon>Bacteria</taxon>
        <taxon>Candidatus Handelsmaniibacteriota</taxon>
    </lineage>
</organism>
<gene>
    <name evidence="1" type="ORF">A3F84_27715</name>
</gene>
<name>A0A1F6C4Z7_HANXR</name>
<dbReference type="AlphaFoldDB" id="A0A1F6C4Z7"/>
<comment type="caution">
    <text evidence="1">The sequence shown here is derived from an EMBL/GenBank/DDBJ whole genome shotgun (WGS) entry which is preliminary data.</text>
</comment>
<evidence type="ECO:0000313" key="1">
    <source>
        <dbReference type="EMBL" id="OGG44102.1"/>
    </source>
</evidence>
<dbReference type="Proteomes" id="UP000178606">
    <property type="component" value="Unassembled WGS sequence"/>
</dbReference>
<sequence length="61" mass="6451">MQVRLLTDRSAGGSTQYEGDVIDLLDAEAVRLIGAGQAEAAMVTAPENAARSIQPKPRKGR</sequence>
<proteinExistence type="predicted"/>
<protein>
    <submittedName>
        <fullName evidence="1">Uncharacterized protein</fullName>
    </submittedName>
</protein>
<dbReference type="EMBL" id="MFKF01000416">
    <property type="protein sequence ID" value="OGG44102.1"/>
    <property type="molecule type" value="Genomic_DNA"/>
</dbReference>